<dbReference type="Proteomes" id="UP000235963">
    <property type="component" value="Unassembled WGS sequence"/>
</dbReference>
<comment type="caution">
    <text evidence="2">The sequence shown here is derived from an EMBL/GenBank/DDBJ whole genome shotgun (WGS) entry which is preliminary data.</text>
</comment>
<evidence type="ECO:0000256" key="1">
    <source>
        <dbReference type="SAM" id="Phobius"/>
    </source>
</evidence>
<sequence>MELLAQILIFITFIAIMYFMVSSAYKGMAKATKISGYSYVIKLKTEKTVDLENNKELLKNVKIISHAPGSDTYAVKSKINDKALRENIKKSYNLNNQEVTVTSLQISGSLGAV</sequence>
<proteinExistence type="predicted"/>
<evidence type="ECO:0000313" key="3">
    <source>
        <dbReference type="Proteomes" id="UP000235963"/>
    </source>
</evidence>
<accession>A0A2N8LAE7</accession>
<keyword evidence="3" id="KW-1185">Reference proteome</keyword>
<dbReference type="RefSeq" id="WP_102778053.1">
    <property type="nucleotide sequence ID" value="NZ_CBCSGP010000006.1"/>
</dbReference>
<feature type="transmembrane region" description="Helical" evidence="1">
    <location>
        <begin position="6"/>
        <end position="25"/>
    </location>
</feature>
<name>A0A2N8LAE7_9STRE</name>
<dbReference type="OrthoDB" id="2222738at2"/>
<dbReference type="EMBL" id="LOCM01000032">
    <property type="protein sequence ID" value="PND47130.1"/>
    <property type="molecule type" value="Genomic_DNA"/>
</dbReference>
<reference evidence="2 3" key="1">
    <citation type="submission" date="2015-12" db="EMBL/GenBank/DDBJ databases">
        <title>Streptococcus penaeicida sp. nov.</title>
        <authorList>
            <person name="Gomez-Gil B."/>
            <person name="Morales-Covarrubias M."/>
        </authorList>
    </citation>
    <scope>NUCLEOTIDE SEQUENCE [LARGE SCALE GENOMIC DNA]</scope>
    <source>
        <strain evidence="2 3">CAIM 1838</strain>
    </source>
</reference>
<keyword evidence="1" id="KW-1133">Transmembrane helix</keyword>
<evidence type="ECO:0000313" key="2">
    <source>
        <dbReference type="EMBL" id="PND47130.1"/>
    </source>
</evidence>
<protein>
    <submittedName>
        <fullName evidence="2">Uncharacterized protein</fullName>
    </submittedName>
</protein>
<dbReference type="AlphaFoldDB" id="A0A2N8LAE7"/>
<keyword evidence="1" id="KW-0812">Transmembrane</keyword>
<gene>
    <name evidence="2" type="ORF">AT575_08925</name>
</gene>
<organism evidence="2 3">
    <name type="scientific">Streptococcus penaeicida</name>
    <dbReference type="NCBI Taxonomy" id="1765960"/>
    <lineage>
        <taxon>Bacteria</taxon>
        <taxon>Bacillati</taxon>
        <taxon>Bacillota</taxon>
        <taxon>Bacilli</taxon>
        <taxon>Lactobacillales</taxon>
        <taxon>Streptococcaceae</taxon>
        <taxon>Streptococcus</taxon>
    </lineage>
</organism>
<keyword evidence="1" id="KW-0472">Membrane</keyword>